<dbReference type="EMBL" id="HG966617">
    <property type="protein sequence ID" value="CDO60587.1"/>
    <property type="molecule type" value="Genomic_DNA"/>
</dbReference>
<evidence type="ECO:0000313" key="2">
    <source>
        <dbReference type="Proteomes" id="UP000032160"/>
    </source>
</evidence>
<name>X5MDZ3_9HYPH</name>
<gene>
    <name evidence="1" type="ORF">BN1012_Phect2374</name>
</gene>
<protein>
    <submittedName>
        <fullName evidence="1">Uncharacterized protein</fullName>
    </submittedName>
</protein>
<proteinExistence type="predicted"/>
<dbReference type="KEGG" id="pect:BN1012_Phect2374"/>
<evidence type="ECO:0000313" key="1">
    <source>
        <dbReference type="EMBL" id="CDO60587.1"/>
    </source>
</evidence>
<dbReference type="Proteomes" id="UP000032160">
    <property type="component" value="Chromosome I"/>
</dbReference>
<dbReference type="AlphaFoldDB" id="X5MDZ3"/>
<accession>X5MDZ3</accession>
<sequence>MLIVASDSANRSLSYAHFADALSRHGIDARLFSSDPEDTDAFLLLHSLVGDADKAGKLAKRADAARVIPLQFMMDGAEVAVSSGMPAAIVRDGYARWADGRDQESKMPSGLVIPTSLANSLGFKAAMDMGVVTATDSSVSLPEQVARTLDALHLRQSS</sequence>
<dbReference type="STRING" id="1458461.BN1012_Phect2374"/>
<organism evidence="1 2">
    <name type="scientific">Candidatus Phaeomarinibacter ectocarpi</name>
    <dbReference type="NCBI Taxonomy" id="1458461"/>
    <lineage>
        <taxon>Bacteria</taxon>
        <taxon>Pseudomonadati</taxon>
        <taxon>Pseudomonadota</taxon>
        <taxon>Alphaproteobacteria</taxon>
        <taxon>Hyphomicrobiales</taxon>
        <taxon>Parvibaculaceae</taxon>
        <taxon>Candidatus Phaeomarinibacter</taxon>
    </lineage>
</organism>
<dbReference type="HOGENOM" id="CLU_1666197_0_0_5"/>
<reference evidence="1 2" key="1">
    <citation type="journal article" date="2014" name="Front. Genet.">
        <title>Genome and metabolic network of "Candidatus Phaeomarinobacter ectocarpi" Ec32, a new candidate genus of Alphaproteobacteria frequently associated with brown algae.</title>
        <authorList>
            <person name="Dittami S.M."/>
            <person name="Barbeyron T."/>
            <person name="Boyen C."/>
            <person name="Cambefort J."/>
            <person name="Collet G."/>
            <person name="Delage L."/>
            <person name="Gobet A."/>
            <person name="Groisillier A."/>
            <person name="Leblanc C."/>
            <person name="Michel G."/>
            <person name="Scornet D."/>
            <person name="Siegel A."/>
            <person name="Tapia J.E."/>
            <person name="Tonon T."/>
        </authorList>
    </citation>
    <scope>NUCLEOTIDE SEQUENCE [LARGE SCALE GENOMIC DNA]</scope>
    <source>
        <strain evidence="1 2">Ec32</strain>
    </source>
</reference>
<keyword evidence="2" id="KW-1185">Reference proteome</keyword>